<accession>V9TRW5</accession>
<evidence type="ECO:0008006" key="3">
    <source>
        <dbReference type="Google" id="ProtNLM"/>
    </source>
</evidence>
<evidence type="ECO:0000313" key="1">
    <source>
        <dbReference type="EMBL" id="AHC73649.1"/>
    </source>
</evidence>
<dbReference type="KEGG" id="efk:P856_430"/>
<organism evidence="1 2">
    <name type="scientific">Candidatus Endolissoclinum faulkneri L5</name>
    <dbReference type="NCBI Taxonomy" id="1401328"/>
    <lineage>
        <taxon>Bacteria</taxon>
        <taxon>Pseudomonadati</taxon>
        <taxon>Pseudomonadota</taxon>
        <taxon>Alphaproteobacteria</taxon>
        <taxon>Rhodospirillales</taxon>
        <taxon>Rhodospirillaceae</taxon>
        <taxon>Candidatus Endolissoclinum</taxon>
    </lineage>
</organism>
<dbReference type="HOGENOM" id="CLU_106715_1_0_5"/>
<evidence type="ECO:0000313" key="2">
    <source>
        <dbReference type="Proteomes" id="UP000018700"/>
    </source>
</evidence>
<dbReference type="InterPro" id="IPR036760">
    <property type="entry name" value="SspB-like_sf"/>
</dbReference>
<sequence length="152" mass="17707">MDEDIFRYDLMVETALRDVVKQTLKLVARHGLSDNRSLYITFKTRANGVKIPKYLFERYPDKMTIILQFQFWNLEVMEDKFLLMLSFNNVLESIAIPFEALTSFADPSVQFGLQFEQIASRNIAQKGEVSVEKNTPSLLADVVFLDQFRKKK</sequence>
<name>V9TRW5_9PROT</name>
<keyword evidence="2" id="KW-1185">Reference proteome</keyword>
<dbReference type="RefSeq" id="WP_025300528.1">
    <property type="nucleotide sequence ID" value="NZ_CP006745.1"/>
</dbReference>
<dbReference type="SUPFAM" id="SSF101738">
    <property type="entry name" value="SspB-like"/>
    <property type="match status" value="1"/>
</dbReference>
<gene>
    <name evidence="1" type="ORF">P856_430</name>
</gene>
<reference evidence="1 2" key="1">
    <citation type="journal article" date="2013" name="PLoS ONE">
        <title>Bacterial endosymbiosis in a chordate host: long-term co-evolution and conservation of secondary metabolism.</title>
        <authorList>
            <person name="Kwan J.C."/>
            <person name="Schmidt E.W."/>
        </authorList>
    </citation>
    <scope>NUCLEOTIDE SEQUENCE [LARGE SCALE GENOMIC DNA]</scope>
    <source>
        <strain evidence="2">faulkneri L5</strain>
    </source>
</reference>
<dbReference type="OrthoDB" id="9800412at2"/>
<dbReference type="eggNOG" id="COG3814">
    <property type="taxonomic scope" value="Bacteria"/>
</dbReference>
<protein>
    <recommendedName>
        <fullName evidence="3">Stringent starvation B family protein</fullName>
    </recommendedName>
</protein>
<dbReference type="Gene3D" id="2.30.30.220">
    <property type="entry name" value="SspB-like"/>
    <property type="match status" value="1"/>
</dbReference>
<dbReference type="AlphaFoldDB" id="V9TRW5"/>
<dbReference type="Proteomes" id="UP000018700">
    <property type="component" value="Chromosome"/>
</dbReference>
<dbReference type="STRING" id="1401328.P856_430"/>
<dbReference type="InterPro" id="IPR007481">
    <property type="entry name" value="SspB"/>
</dbReference>
<dbReference type="EMBL" id="CP006745">
    <property type="protein sequence ID" value="AHC73649.1"/>
    <property type="molecule type" value="Genomic_DNA"/>
</dbReference>
<proteinExistence type="predicted"/>
<dbReference type="Pfam" id="PF04386">
    <property type="entry name" value="SspB"/>
    <property type="match status" value="1"/>
</dbReference>